<comment type="caution">
    <text evidence="7">The sequence shown here is derived from an EMBL/GenBank/DDBJ whole genome shotgun (WGS) entry which is preliminary data.</text>
</comment>
<keyword evidence="5" id="KW-0051">Antiviral defense</keyword>
<evidence type="ECO:0000256" key="4">
    <source>
        <dbReference type="ARBA" id="ARBA00022840"/>
    </source>
</evidence>
<accession>A0ABR6VKK5</accession>
<dbReference type="Gene3D" id="3.40.50.300">
    <property type="entry name" value="P-loop containing nucleotide triphosphate hydrolases"/>
    <property type="match status" value="1"/>
</dbReference>
<evidence type="ECO:0000256" key="5">
    <source>
        <dbReference type="ARBA" id="ARBA00023118"/>
    </source>
</evidence>
<proteinExistence type="predicted"/>
<protein>
    <recommendedName>
        <fullName evidence="6">CRISPR-associated nuclease/helicase Cas3 domain-containing protein</fullName>
    </recommendedName>
</protein>
<keyword evidence="8" id="KW-1185">Reference proteome</keyword>
<evidence type="ECO:0000256" key="2">
    <source>
        <dbReference type="ARBA" id="ARBA00022801"/>
    </source>
</evidence>
<keyword evidence="3" id="KW-0347">Helicase</keyword>
<dbReference type="InterPro" id="IPR027417">
    <property type="entry name" value="P-loop_NTPase"/>
</dbReference>
<keyword evidence="1" id="KW-0547">Nucleotide-binding</keyword>
<dbReference type="InterPro" id="IPR054712">
    <property type="entry name" value="Cas3-like_dom"/>
</dbReference>
<dbReference type="Proteomes" id="UP000606870">
    <property type="component" value="Unassembled WGS sequence"/>
</dbReference>
<keyword evidence="4" id="KW-0067">ATP-binding</keyword>
<name>A0ABR6VKK5_9FIRM</name>
<evidence type="ECO:0000256" key="3">
    <source>
        <dbReference type="ARBA" id="ARBA00022806"/>
    </source>
</evidence>
<dbReference type="SUPFAM" id="SSF52540">
    <property type="entry name" value="P-loop containing nucleoside triphosphate hydrolases"/>
    <property type="match status" value="1"/>
</dbReference>
<sequence>MNTLANEWGCYWVMASGSLVRFWEHDVFPGIELEKPDIQTLVDLSLRTKLMKYEQNRIRFCWNDTPLRCEELIQWTQKAPGPRLLIMNTVQTAAVVANEICQKYGRDKVEHVSTALTPIDRSTTIKRIKKRLQNKNDTDWTLVATSCVEAGVDLSFRTGYRELSSLLSLLQSAGRVNRHGLYSNAEMWSFSMMDDSRLTRNESLRDASSVLKNYFREGRLITAELSTQGIKDELSHGFGIKEIKDLLQAESNQAYEEVEQKFKVIESDTIPAIVDERLAFEILQGRGNWREIQKKSVSIRLTKIKPWNLRELAKGVYQWTRHYDPFLGYMDGVINQK</sequence>
<evidence type="ECO:0000313" key="8">
    <source>
        <dbReference type="Proteomes" id="UP000606870"/>
    </source>
</evidence>
<evidence type="ECO:0000259" key="6">
    <source>
        <dbReference type="Pfam" id="PF22590"/>
    </source>
</evidence>
<dbReference type="Pfam" id="PF22590">
    <property type="entry name" value="Cas3-like_C_2"/>
    <property type="match status" value="1"/>
</dbReference>
<gene>
    <name evidence="7" type="ORF">H8J70_10935</name>
</gene>
<evidence type="ECO:0000313" key="7">
    <source>
        <dbReference type="EMBL" id="MBC3537754.1"/>
    </source>
</evidence>
<evidence type="ECO:0000256" key="1">
    <source>
        <dbReference type="ARBA" id="ARBA00022741"/>
    </source>
</evidence>
<keyword evidence="2" id="KW-0378">Hydrolase</keyword>
<dbReference type="RefSeq" id="WP_186504327.1">
    <property type="nucleotide sequence ID" value="NZ_JACOGK010000039.1"/>
</dbReference>
<organism evidence="7 8">
    <name type="scientific">Megasphaera hominis</name>
    <dbReference type="NCBI Taxonomy" id="159836"/>
    <lineage>
        <taxon>Bacteria</taxon>
        <taxon>Bacillati</taxon>
        <taxon>Bacillota</taxon>
        <taxon>Negativicutes</taxon>
        <taxon>Veillonellales</taxon>
        <taxon>Veillonellaceae</taxon>
        <taxon>Megasphaera</taxon>
    </lineage>
</organism>
<feature type="domain" description="CRISPR-associated nuclease/helicase Cas3" evidence="6">
    <location>
        <begin position="84"/>
        <end position="179"/>
    </location>
</feature>
<reference evidence="7 8" key="1">
    <citation type="submission" date="2020-08" db="EMBL/GenBank/DDBJ databases">
        <authorList>
            <person name="Liu C."/>
            <person name="Sun Q."/>
        </authorList>
    </citation>
    <scope>NUCLEOTIDE SEQUENCE [LARGE SCALE GENOMIC DNA]</scope>
    <source>
        <strain evidence="7 8">NSJ-59</strain>
    </source>
</reference>
<dbReference type="EMBL" id="JACOGK010000039">
    <property type="protein sequence ID" value="MBC3537754.1"/>
    <property type="molecule type" value="Genomic_DNA"/>
</dbReference>